<feature type="disulfide bond" evidence="9">
    <location>
        <begin position="467"/>
        <end position="477"/>
    </location>
</feature>
<dbReference type="GO" id="GO:0007166">
    <property type="term" value="P:cell surface receptor signaling pathway"/>
    <property type="evidence" value="ECO:0007669"/>
    <property type="project" value="TreeGrafter"/>
</dbReference>
<gene>
    <name evidence="13" type="ORF">HJG59_005089</name>
</gene>
<evidence type="ECO:0000256" key="1">
    <source>
        <dbReference type="ARBA" id="ARBA00004236"/>
    </source>
</evidence>
<keyword evidence="7" id="KW-0325">Glycoprotein</keyword>
<dbReference type="PRINTS" id="PR00258">
    <property type="entry name" value="SPERACTRCPTR"/>
</dbReference>
<dbReference type="FunFam" id="2.60.40.10:FF:000357">
    <property type="entry name" value="Fc receptor like 1"/>
    <property type="match status" value="1"/>
</dbReference>
<feature type="domain" description="Ig-like" evidence="12">
    <location>
        <begin position="203"/>
        <end position="294"/>
    </location>
</feature>
<dbReference type="AlphaFoldDB" id="A0A7J8CQQ2"/>
<feature type="signal peptide" evidence="10">
    <location>
        <begin position="1"/>
        <end position="17"/>
    </location>
</feature>
<feature type="chain" id="PRO_5029655533" evidence="10">
    <location>
        <begin position="18"/>
        <end position="503"/>
    </location>
</feature>
<dbReference type="PROSITE" id="PS00420">
    <property type="entry name" value="SRCR_1"/>
    <property type="match status" value="1"/>
</dbReference>
<dbReference type="InterPro" id="IPR013783">
    <property type="entry name" value="Ig-like_fold"/>
</dbReference>
<feature type="domain" description="Ig-like" evidence="12">
    <location>
        <begin position="112"/>
        <end position="189"/>
    </location>
</feature>
<evidence type="ECO:0000256" key="3">
    <source>
        <dbReference type="ARBA" id="ARBA00022729"/>
    </source>
</evidence>
<evidence type="ECO:0000259" key="12">
    <source>
        <dbReference type="PROSITE" id="PS50835"/>
    </source>
</evidence>
<evidence type="ECO:0000256" key="10">
    <source>
        <dbReference type="SAM" id="SignalP"/>
    </source>
</evidence>
<dbReference type="FunFam" id="2.60.40.10:FF:000651">
    <property type="entry name" value="Fc receptor like 1"/>
    <property type="match status" value="1"/>
</dbReference>
<comment type="caution">
    <text evidence="9">Lacks conserved residue(s) required for the propagation of feature annotation.</text>
</comment>
<dbReference type="Proteomes" id="UP000550707">
    <property type="component" value="Unassembled WGS sequence"/>
</dbReference>
<dbReference type="InterPro" id="IPR007110">
    <property type="entry name" value="Ig-like_dom"/>
</dbReference>
<dbReference type="Pfam" id="PF13927">
    <property type="entry name" value="Ig_3"/>
    <property type="match status" value="1"/>
</dbReference>
<evidence type="ECO:0000256" key="8">
    <source>
        <dbReference type="ARBA" id="ARBA00023319"/>
    </source>
</evidence>
<dbReference type="FunCoup" id="A0A7J8CQQ2">
    <property type="interactions" value="10"/>
</dbReference>
<evidence type="ECO:0000256" key="9">
    <source>
        <dbReference type="PROSITE-ProRule" id="PRU00196"/>
    </source>
</evidence>
<dbReference type="EMBL" id="JACASF010000020">
    <property type="protein sequence ID" value="KAF6413198.1"/>
    <property type="molecule type" value="Genomic_DNA"/>
</dbReference>
<sequence length="503" mass="55369">MLLWLLLLVLVPVGIRSDWLSIEMPRHAYEGDRVVVACSGENNSKIKRLMYYKNGHRIATYHSASSYTISNARSSDSGSYYCKADRTWFLFVDTTEETTSVRLTVQELFPAPRLTVRPLLPTEGNSVTLSCDTRLAPDRSRTQLRYSFFRDGHALKSGWSSSEFGISALWKEDSGYYSCEAMTATRSVSRRSLQSHVEVQRIPVSGVLLETQPPGGQAFEGNRLVLVCSVAEGTGEITFSWHREDTGESLGSKSQRSQRSELDILVIGESHAGRYYCTAKSDDDLIQSEAVNITVRIPVSQPVLNISAPGAHTYIGDIVELHCEDKRASPPVLYSFYHENVSLGNISVSSGGGVSFTLSLTTNRSGNYFCEADNGLVAQRSEVVALNVTEAPFKVRLVNGRHRCEGRVEVEQDGHWGTVCDDGWDMKDVAVLCRELGCGAAKHTPAGMLYPPVAEENQPVFIQVALCNGTEEALAECEQVEAFDCGHDEDAGAVCEALLLRPF</sequence>
<dbReference type="SUPFAM" id="SSF48726">
    <property type="entry name" value="Immunoglobulin"/>
    <property type="match status" value="4"/>
</dbReference>
<dbReference type="InterPro" id="IPR003599">
    <property type="entry name" value="Ig_sub"/>
</dbReference>
<dbReference type="Pfam" id="PF00530">
    <property type="entry name" value="SRCR"/>
    <property type="match status" value="1"/>
</dbReference>
<keyword evidence="6 9" id="KW-1015">Disulfide bond</keyword>
<keyword evidence="13" id="KW-0675">Receptor</keyword>
<evidence type="ECO:0000256" key="7">
    <source>
        <dbReference type="ARBA" id="ARBA00023180"/>
    </source>
</evidence>
<dbReference type="Pfam" id="PF13895">
    <property type="entry name" value="Ig_2"/>
    <property type="match status" value="3"/>
</dbReference>
<dbReference type="Gene3D" id="3.10.250.10">
    <property type="entry name" value="SRCR-like domain"/>
    <property type="match status" value="1"/>
</dbReference>
<keyword evidence="3 10" id="KW-0732">Signal</keyword>
<evidence type="ECO:0000313" key="13">
    <source>
        <dbReference type="EMBL" id="KAF6413198.1"/>
    </source>
</evidence>
<keyword evidence="5" id="KW-0472">Membrane</keyword>
<feature type="domain" description="SRCR" evidence="11">
    <location>
        <begin position="395"/>
        <end position="496"/>
    </location>
</feature>
<name>A0A7J8CQQ2_MOLMO</name>
<dbReference type="PROSITE" id="PS50835">
    <property type="entry name" value="IG_LIKE"/>
    <property type="match status" value="4"/>
</dbReference>
<dbReference type="GO" id="GO:0004888">
    <property type="term" value="F:transmembrane signaling receptor activity"/>
    <property type="evidence" value="ECO:0007669"/>
    <property type="project" value="TreeGrafter"/>
</dbReference>
<dbReference type="InterPro" id="IPR036179">
    <property type="entry name" value="Ig-like_dom_sf"/>
</dbReference>
<feature type="domain" description="Ig-like" evidence="12">
    <location>
        <begin position="302"/>
        <end position="389"/>
    </location>
</feature>
<reference evidence="13 14" key="1">
    <citation type="journal article" date="2020" name="Nature">
        <title>Six reference-quality genomes reveal evolution of bat adaptations.</title>
        <authorList>
            <person name="Jebb D."/>
            <person name="Huang Z."/>
            <person name="Pippel M."/>
            <person name="Hughes G.M."/>
            <person name="Lavrichenko K."/>
            <person name="Devanna P."/>
            <person name="Winkler S."/>
            <person name="Jermiin L.S."/>
            <person name="Skirmuntt E.C."/>
            <person name="Katzourakis A."/>
            <person name="Burkitt-Gray L."/>
            <person name="Ray D.A."/>
            <person name="Sullivan K.A.M."/>
            <person name="Roscito J.G."/>
            <person name="Kirilenko B.M."/>
            <person name="Davalos L.M."/>
            <person name="Corthals A.P."/>
            <person name="Power M.L."/>
            <person name="Jones G."/>
            <person name="Ransome R.D."/>
            <person name="Dechmann D.K.N."/>
            <person name="Locatelli A.G."/>
            <person name="Puechmaille S.J."/>
            <person name="Fedrigo O."/>
            <person name="Jarvis E.D."/>
            <person name="Hiller M."/>
            <person name="Vernes S.C."/>
            <person name="Myers E.W."/>
            <person name="Teeling E.C."/>
        </authorList>
    </citation>
    <scope>NUCLEOTIDE SEQUENCE [LARGE SCALE GENOMIC DNA]</scope>
    <source>
        <strain evidence="13">MMolMol1</strain>
        <tissue evidence="13">Muscle</tissue>
    </source>
</reference>
<organism evidence="13 14">
    <name type="scientific">Molossus molossus</name>
    <name type="common">Pallas' mastiff bat</name>
    <name type="synonym">Vespertilio molossus</name>
    <dbReference type="NCBI Taxonomy" id="27622"/>
    <lineage>
        <taxon>Eukaryota</taxon>
        <taxon>Metazoa</taxon>
        <taxon>Chordata</taxon>
        <taxon>Craniata</taxon>
        <taxon>Vertebrata</taxon>
        <taxon>Euteleostomi</taxon>
        <taxon>Mammalia</taxon>
        <taxon>Eutheria</taxon>
        <taxon>Laurasiatheria</taxon>
        <taxon>Chiroptera</taxon>
        <taxon>Yangochiroptera</taxon>
        <taxon>Molossidae</taxon>
        <taxon>Molossus</taxon>
    </lineage>
</organism>
<keyword evidence="14" id="KW-1185">Reference proteome</keyword>
<comment type="subcellular location">
    <subcellularLocation>
        <location evidence="1">Cell membrane</location>
    </subcellularLocation>
</comment>
<dbReference type="InterPro" id="IPR050488">
    <property type="entry name" value="Ig_Fc_receptor"/>
</dbReference>
<dbReference type="PROSITE" id="PS50287">
    <property type="entry name" value="SRCR_2"/>
    <property type="match status" value="1"/>
</dbReference>
<evidence type="ECO:0000313" key="14">
    <source>
        <dbReference type="Proteomes" id="UP000550707"/>
    </source>
</evidence>
<evidence type="ECO:0000256" key="5">
    <source>
        <dbReference type="ARBA" id="ARBA00023136"/>
    </source>
</evidence>
<dbReference type="GO" id="GO:0006955">
    <property type="term" value="P:immune response"/>
    <property type="evidence" value="ECO:0007669"/>
    <property type="project" value="TreeGrafter"/>
</dbReference>
<dbReference type="SMART" id="SM00408">
    <property type="entry name" value="IGc2"/>
    <property type="match status" value="4"/>
</dbReference>
<comment type="caution">
    <text evidence="13">The sequence shown here is derived from an EMBL/GenBank/DDBJ whole genome shotgun (WGS) entry which is preliminary data.</text>
</comment>
<evidence type="ECO:0000259" key="11">
    <source>
        <dbReference type="PROSITE" id="PS50287"/>
    </source>
</evidence>
<evidence type="ECO:0000256" key="6">
    <source>
        <dbReference type="ARBA" id="ARBA00023157"/>
    </source>
</evidence>
<feature type="domain" description="Ig-like" evidence="12">
    <location>
        <begin position="12"/>
        <end position="104"/>
    </location>
</feature>
<dbReference type="PANTHER" id="PTHR11481:SF69">
    <property type="entry name" value="FC RECEPTOR-LIKE S, SCAVENGER RECEPTOR"/>
    <property type="match status" value="1"/>
</dbReference>
<keyword evidence="4" id="KW-0677">Repeat</keyword>
<dbReference type="InterPro" id="IPR001190">
    <property type="entry name" value="SRCR"/>
</dbReference>
<dbReference type="GO" id="GO:0009897">
    <property type="term" value="C:external side of plasma membrane"/>
    <property type="evidence" value="ECO:0007669"/>
    <property type="project" value="TreeGrafter"/>
</dbReference>
<dbReference type="FunFam" id="3.10.250.10:FF:000010">
    <property type="entry name" value="T-cell differentiation antigen CD6"/>
    <property type="match status" value="1"/>
</dbReference>
<dbReference type="SUPFAM" id="SSF56487">
    <property type="entry name" value="SRCR-like"/>
    <property type="match status" value="1"/>
</dbReference>
<evidence type="ECO:0000256" key="2">
    <source>
        <dbReference type="ARBA" id="ARBA00022475"/>
    </source>
</evidence>
<dbReference type="SMART" id="SM00409">
    <property type="entry name" value="IG"/>
    <property type="match status" value="4"/>
</dbReference>
<dbReference type="Gene3D" id="2.60.40.10">
    <property type="entry name" value="Immunoglobulins"/>
    <property type="match status" value="4"/>
</dbReference>
<dbReference type="SMART" id="SM00202">
    <property type="entry name" value="SR"/>
    <property type="match status" value="1"/>
</dbReference>
<dbReference type="InterPro" id="IPR036772">
    <property type="entry name" value="SRCR-like_dom_sf"/>
</dbReference>
<keyword evidence="8" id="KW-0393">Immunoglobulin domain</keyword>
<protein>
    <submittedName>
        <fullName evidence="13">Fc receptor like 2</fullName>
    </submittedName>
</protein>
<proteinExistence type="predicted"/>
<accession>A0A7J8CQQ2</accession>
<dbReference type="PANTHER" id="PTHR11481">
    <property type="entry name" value="IMMUNOGLOBULIN FC RECEPTOR"/>
    <property type="match status" value="1"/>
</dbReference>
<evidence type="ECO:0000256" key="4">
    <source>
        <dbReference type="ARBA" id="ARBA00022737"/>
    </source>
</evidence>
<dbReference type="InParanoid" id="A0A7J8CQQ2"/>
<keyword evidence="2" id="KW-1003">Cell membrane</keyword>
<dbReference type="InterPro" id="IPR003598">
    <property type="entry name" value="Ig_sub2"/>
</dbReference>